<evidence type="ECO:0000313" key="2">
    <source>
        <dbReference type="EMBL" id="PIQ86340.1"/>
    </source>
</evidence>
<gene>
    <name evidence="2" type="primary">tsaB</name>
    <name evidence="2" type="ORF">COV74_05140</name>
</gene>
<dbReference type="InterPro" id="IPR043129">
    <property type="entry name" value="ATPase_NBD"/>
</dbReference>
<feature type="domain" description="Gcp-like" evidence="1">
    <location>
        <begin position="31"/>
        <end position="148"/>
    </location>
</feature>
<dbReference type="GO" id="GO:0002949">
    <property type="term" value="P:tRNA threonylcarbamoyladenosine modification"/>
    <property type="evidence" value="ECO:0007669"/>
    <property type="project" value="InterPro"/>
</dbReference>
<name>A0A2H0LPI0_9BACT</name>
<dbReference type="AlphaFoldDB" id="A0A2H0LPI0"/>
<sequence length="230" mass="25962">MNILAIETSSPCLSVAAGRLGGRVFEMNFEAGLRHSENLMHAIQHVLKSARLGKHDLDVIAYGRGPGSFTGLRIGLAAVKGLAAALQTKVIGVSSLDLIALQLPEHETEIAVTLDARREALYAAFYQYRANKWQVVKKQALVTYEAWCREVKPQSVIAGDALKSYGSRMKEDLPASVRWAPEKDWYPKAAAIFKWFQIFKRSIPYQSLEDIKPYYLRLSEAEERRRLRRL</sequence>
<dbReference type="NCBIfam" id="TIGR03725">
    <property type="entry name" value="T6A_YeaZ"/>
    <property type="match status" value="1"/>
</dbReference>
<evidence type="ECO:0000313" key="3">
    <source>
        <dbReference type="Proteomes" id="UP000230859"/>
    </source>
</evidence>
<dbReference type="PANTHER" id="PTHR11735:SF11">
    <property type="entry name" value="TRNA THREONYLCARBAMOYLADENOSINE BIOSYNTHESIS PROTEIN TSAB"/>
    <property type="match status" value="1"/>
</dbReference>
<dbReference type="Pfam" id="PF00814">
    <property type="entry name" value="TsaD"/>
    <property type="match status" value="1"/>
</dbReference>
<dbReference type="EMBL" id="PCVY01000046">
    <property type="protein sequence ID" value="PIQ86340.1"/>
    <property type="molecule type" value="Genomic_DNA"/>
</dbReference>
<keyword evidence="2" id="KW-0808">Transferase</keyword>
<reference evidence="2 3" key="1">
    <citation type="submission" date="2017-09" db="EMBL/GenBank/DDBJ databases">
        <title>Depth-based differentiation of microbial function through sediment-hosted aquifers and enrichment of novel symbionts in the deep terrestrial subsurface.</title>
        <authorList>
            <person name="Probst A.J."/>
            <person name="Ladd B."/>
            <person name="Jarett J.K."/>
            <person name="Geller-Mcgrath D.E."/>
            <person name="Sieber C.M."/>
            <person name="Emerson J.B."/>
            <person name="Anantharaman K."/>
            <person name="Thomas B.C."/>
            <person name="Malmstrom R."/>
            <person name="Stieglmeier M."/>
            <person name="Klingl A."/>
            <person name="Woyke T."/>
            <person name="Ryan C.M."/>
            <person name="Banfield J.F."/>
        </authorList>
    </citation>
    <scope>NUCLEOTIDE SEQUENCE [LARGE SCALE GENOMIC DNA]</scope>
    <source>
        <strain evidence="2">CG11_big_fil_rev_8_21_14_0_20_45_26</strain>
    </source>
</reference>
<dbReference type="PANTHER" id="PTHR11735">
    <property type="entry name" value="TRNA N6-ADENOSINE THREONYLCARBAMOYLTRANSFERASE"/>
    <property type="match status" value="1"/>
</dbReference>
<proteinExistence type="predicted"/>
<dbReference type="GO" id="GO:0016740">
    <property type="term" value="F:transferase activity"/>
    <property type="evidence" value="ECO:0007669"/>
    <property type="project" value="UniProtKB-KW"/>
</dbReference>
<dbReference type="InterPro" id="IPR022496">
    <property type="entry name" value="T6A_TsaB"/>
</dbReference>
<protein>
    <submittedName>
        <fullName evidence="2">tRNA (Adenosine(37)-N6)-threonylcarbamoyltransferase complex dimerization subunit type 1 TsaB</fullName>
    </submittedName>
</protein>
<dbReference type="InterPro" id="IPR000905">
    <property type="entry name" value="Gcp-like_dom"/>
</dbReference>
<accession>A0A2H0LPI0</accession>
<comment type="caution">
    <text evidence="2">The sequence shown here is derived from an EMBL/GenBank/DDBJ whole genome shotgun (WGS) entry which is preliminary data.</text>
</comment>
<dbReference type="GO" id="GO:0005829">
    <property type="term" value="C:cytosol"/>
    <property type="evidence" value="ECO:0007669"/>
    <property type="project" value="TreeGrafter"/>
</dbReference>
<dbReference type="Proteomes" id="UP000230859">
    <property type="component" value="Unassembled WGS sequence"/>
</dbReference>
<organism evidence="2 3">
    <name type="scientific">Candidatus Abzuiibacterium crystallinum</name>
    <dbReference type="NCBI Taxonomy" id="1974748"/>
    <lineage>
        <taxon>Bacteria</taxon>
        <taxon>Pseudomonadati</taxon>
        <taxon>Candidatus Omnitrophota</taxon>
        <taxon>Candidatus Abzuiibacterium</taxon>
    </lineage>
</organism>
<dbReference type="Gene3D" id="3.30.420.40">
    <property type="match status" value="2"/>
</dbReference>
<dbReference type="CDD" id="cd24032">
    <property type="entry name" value="ASKHA_NBD_TsaB"/>
    <property type="match status" value="1"/>
</dbReference>
<dbReference type="SUPFAM" id="SSF53067">
    <property type="entry name" value="Actin-like ATPase domain"/>
    <property type="match status" value="2"/>
</dbReference>
<evidence type="ECO:0000259" key="1">
    <source>
        <dbReference type="Pfam" id="PF00814"/>
    </source>
</evidence>